<dbReference type="Proteomes" id="UP000276133">
    <property type="component" value="Unassembled WGS sequence"/>
</dbReference>
<dbReference type="AlphaFoldDB" id="A0A3M7QFP0"/>
<name>A0A3M7QFP0_BRAPC</name>
<gene>
    <name evidence="1" type="ORF">BpHYR1_011448</name>
</gene>
<organism evidence="1 2">
    <name type="scientific">Brachionus plicatilis</name>
    <name type="common">Marine rotifer</name>
    <name type="synonym">Brachionus muelleri</name>
    <dbReference type="NCBI Taxonomy" id="10195"/>
    <lineage>
        <taxon>Eukaryota</taxon>
        <taxon>Metazoa</taxon>
        <taxon>Spiralia</taxon>
        <taxon>Gnathifera</taxon>
        <taxon>Rotifera</taxon>
        <taxon>Eurotatoria</taxon>
        <taxon>Monogononta</taxon>
        <taxon>Pseudotrocha</taxon>
        <taxon>Ploima</taxon>
        <taxon>Brachionidae</taxon>
        <taxon>Brachionus</taxon>
    </lineage>
</organism>
<sequence>MMFKLLNPLTVNPCLMISLPIPEIRGLSPWLRTLQYHRSHDLEIHRLLSEMISFKAFLFEHPNISEKSIVNFFGHLDPKDMTKSNKIVFTLPNKF</sequence>
<dbReference type="EMBL" id="REGN01006372">
    <property type="protein sequence ID" value="RNA09768.1"/>
    <property type="molecule type" value="Genomic_DNA"/>
</dbReference>
<accession>A0A3M7QFP0</accession>
<comment type="caution">
    <text evidence="1">The sequence shown here is derived from an EMBL/GenBank/DDBJ whole genome shotgun (WGS) entry which is preliminary data.</text>
</comment>
<keyword evidence="2" id="KW-1185">Reference proteome</keyword>
<reference evidence="1 2" key="1">
    <citation type="journal article" date="2018" name="Sci. Rep.">
        <title>Genomic signatures of local adaptation to the degree of environmental predictability in rotifers.</title>
        <authorList>
            <person name="Franch-Gras L."/>
            <person name="Hahn C."/>
            <person name="Garcia-Roger E.M."/>
            <person name="Carmona M.J."/>
            <person name="Serra M."/>
            <person name="Gomez A."/>
        </authorList>
    </citation>
    <scope>NUCLEOTIDE SEQUENCE [LARGE SCALE GENOMIC DNA]</scope>
    <source>
        <strain evidence="1">HYR1</strain>
    </source>
</reference>
<protein>
    <submittedName>
        <fullName evidence="1">Uncharacterized protein</fullName>
    </submittedName>
</protein>
<evidence type="ECO:0000313" key="2">
    <source>
        <dbReference type="Proteomes" id="UP000276133"/>
    </source>
</evidence>
<proteinExistence type="predicted"/>
<evidence type="ECO:0000313" key="1">
    <source>
        <dbReference type="EMBL" id="RNA09768.1"/>
    </source>
</evidence>